<sequence length="106" mass="11594">MGATVLYSSGDYGIAGNDDLFLEPNGLQSVNGTIFNPSFPSTYPDAASVGAMQVNPNLTVYEPEGAYEQVIYSGGGFSNYFAMPDYQKDAVVYYLKNYYPQYPPDI</sequence>
<dbReference type="Proteomes" id="UP000790377">
    <property type="component" value="Unassembled WGS sequence"/>
</dbReference>
<keyword evidence="2" id="KW-1185">Reference proteome</keyword>
<name>A0ACB7ZR85_9AGAM</name>
<accession>A0ACB7ZR85</accession>
<protein>
    <submittedName>
        <fullName evidence="1">Uncharacterized protein</fullName>
    </submittedName>
</protein>
<evidence type="ECO:0000313" key="1">
    <source>
        <dbReference type="EMBL" id="KAH7903357.1"/>
    </source>
</evidence>
<reference evidence="1" key="1">
    <citation type="journal article" date="2021" name="New Phytol.">
        <title>Evolutionary innovations through gain and loss of genes in the ectomycorrhizal Boletales.</title>
        <authorList>
            <person name="Wu G."/>
            <person name="Miyauchi S."/>
            <person name="Morin E."/>
            <person name="Kuo A."/>
            <person name="Drula E."/>
            <person name="Varga T."/>
            <person name="Kohler A."/>
            <person name="Feng B."/>
            <person name="Cao Y."/>
            <person name="Lipzen A."/>
            <person name="Daum C."/>
            <person name="Hundley H."/>
            <person name="Pangilinan J."/>
            <person name="Johnson J."/>
            <person name="Barry K."/>
            <person name="LaButti K."/>
            <person name="Ng V."/>
            <person name="Ahrendt S."/>
            <person name="Min B."/>
            <person name="Choi I.G."/>
            <person name="Park H."/>
            <person name="Plett J.M."/>
            <person name="Magnuson J."/>
            <person name="Spatafora J.W."/>
            <person name="Nagy L.G."/>
            <person name="Henrissat B."/>
            <person name="Grigoriev I.V."/>
            <person name="Yang Z.L."/>
            <person name="Xu J."/>
            <person name="Martin F.M."/>
        </authorList>
    </citation>
    <scope>NUCLEOTIDE SEQUENCE</scope>
    <source>
        <strain evidence="1">ATCC 28755</strain>
    </source>
</reference>
<organism evidence="1 2">
    <name type="scientific">Hygrophoropsis aurantiaca</name>
    <dbReference type="NCBI Taxonomy" id="72124"/>
    <lineage>
        <taxon>Eukaryota</taxon>
        <taxon>Fungi</taxon>
        <taxon>Dikarya</taxon>
        <taxon>Basidiomycota</taxon>
        <taxon>Agaricomycotina</taxon>
        <taxon>Agaricomycetes</taxon>
        <taxon>Agaricomycetidae</taxon>
        <taxon>Boletales</taxon>
        <taxon>Coniophorineae</taxon>
        <taxon>Hygrophoropsidaceae</taxon>
        <taxon>Hygrophoropsis</taxon>
    </lineage>
</organism>
<evidence type="ECO:0000313" key="2">
    <source>
        <dbReference type="Proteomes" id="UP000790377"/>
    </source>
</evidence>
<dbReference type="EMBL" id="MU269027">
    <property type="protein sequence ID" value="KAH7903357.1"/>
    <property type="molecule type" value="Genomic_DNA"/>
</dbReference>
<comment type="caution">
    <text evidence="1">The sequence shown here is derived from an EMBL/GenBank/DDBJ whole genome shotgun (WGS) entry which is preliminary data.</text>
</comment>
<proteinExistence type="predicted"/>
<gene>
    <name evidence="1" type="ORF">BJ138DRAFT_1120472</name>
</gene>